<proteinExistence type="predicted"/>
<sequence length="119" mass="12884">MDTVKFDIERSESGRKKKPTFRIVAQLVLAMKRFQAALNPSYNYGENKANPRASSPTSGDRAMSGRTMSARTASGRTASGTITKSLSGRPDQAGKRHGYKGNLLLRPLPALPSEQETSA</sequence>
<protein>
    <submittedName>
        <fullName evidence="2">Uncharacterized protein</fullName>
    </submittedName>
</protein>
<keyword evidence="3" id="KW-1185">Reference proteome</keyword>
<evidence type="ECO:0000313" key="2">
    <source>
        <dbReference type="EMBL" id="GFR41918.1"/>
    </source>
</evidence>
<accession>A0AAD3DJM5</accession>
<feature type="region of interest" description="Disordered" evidence="1">
    <location>
        <begin position="41"/>
        <end position="119"/>
    </location>
</feature>
<gene>
    <name evidence="2" type="ORF">Agub_g2710</name>
</gene>
<dbReference type="Proteomes" id="UP001054857">
    <property type="component" value="Unassembled WGS sequence"/>
</dbReference>
<reference evidence="2 3" key="1">
    <citation type="journal article" date="2021" name="Sci. Rep.">
        <title>Genome sequencing of the multicellular alga Astrephomene provides insights into convergent evolution of germ-soma differentiation.</title>
        <authorList>
            <person name="Yamashita S."/>
            <person name="Yamamoto K."/>
            <person name="Matsuzaki R."/>
            <person name="Suzuki S."/>
            <person name="Yamaguchi H."/>
            <person name="Hirooka S."/>
            <person name="Minakuchi Y."/>
            <person name="Miyagishima S."/>
            <person name="Kawachi M."/>
            <person name="Toyoda A."/>
            <person name="Nozaki H."/>
        </authorList>
    </citation>
    <scope>NUCLEOTIDE SEQUENCE [LARGE SCALE GENOMIC DNA]</scope>
    <source>
        <strain evidence="2 3">NIES-4017</strain>
    </source>
</reference>
<evidence type="ECO:0000313" key="3">
    <source>
        <dbReference type="Proteomes" id="UP001054857"/>
    </source>
</evidence>
<dbReference type="AlphaFoldDB" id="A0AAD3DJM5"/>
<organism evidence="2 3">
    <name type="scientific">Astrephomene gubernaculifera</name>
    <dbReference type="NCBI Taxonomy" id="47775"/>
    <lineage>
        <taxon>Eukaryota</taxon>
        <taxon>Viridiplantae</taxon>
        <taxon>Chlorophyta</taxon>
        <taxon>core chlorophytes</taxon>
        <taxon>Chlorophyceae</taxon>
        <taxon>CS clade</taxon>
        <taxon>Chlamydomonadales</taxon>
        <taxon>Astrephomenaceae</taxon>
        <taxon>Astrephomene</taxon>
    </lineage>
</organism>
<dbReference type="EMBL" id="BMAR01000002">
    <property type="protein sequence ID" value="GFR41918.1"/>
    <property type="molecule type" value="Genomic_DNA"/>
</dbReference>
<evidence type="ECO:0000256" key="1">
    <source>
        <dbReference type="SAM" id="MobiDB-lite"/>
    </source>
</evidence>
<comment type="caution">
    <text evidence="2">The sequence shown here is derived from an EMBL/GenBank/DDBJ whole genome shotgun (WGS) entry which is preliminary data.</text>
</comment>
<name>A0AAD3DJM5_9CHLO</name>
<feature type="compositionally biased region" description="Polar residues" evidence="1">
    <location>
        <begin position="66"/>
        <end position="86"/>
    </location>
</feature>